<dbReference type="Pfam" id="PF03861">
    <property type="entry name" value="ANTAR"/>
    <property type="match status" value="1"/>
</dbReference>
<evidence type="ECO:0000313" key="7">
    <source>
        <dbReference type="Proteomes" id="UP000322244"/>
    </source>
</evidence>
<dbReference type="InterPro" id="IPR036388">
    <property type="entry name" value="WH-like_DNA-bd_sf"/>
</dbReference>
<dbReference type="Proteomes" id="UP000322244">
    <property type="component" value="Unassembled WGS sequence"/>
</dbReference>
<dbReference type="InterPro" id="IPR003018">
    <property type="entry name" value="GAF"/>
</dbReference>
<keyword evidence="4" id="KW-0804">Transcription</keyword>
<sequence length="214" mass="22872">MQVAHGSVEETLQTITQAALTMVPGAAQAGITLVIGRHKVQSRAATSPVSRELDELQERLGEGPCLQATWEHETVSAPDLATESRWPRFAAGAVGMGVGSMLSFQLYTDDNDLGAMNLYGSRPHAFDADSYRTAAVLATHAAIALTGAQQQQQWQSALATRDVIGQAKGMLMERYKIDAVAAFDLLTTLSQEANVKVAEIARRLVDIAALPPPC</sequence>
<proteinExistence type="predicted"/>
<evidence type="ECO:0000259" key="5">
    <source>
        <dbReference type="PROSITE" id="PS50921"/>
    </source>
</evidence>
<dbReference type="Gene3D" id="3.30.450.40">
    <property type="match status" value="1"/>
</dbReference>
<dbReference type="InterPro" id="IPR012074">
    <property type="entry name" value="GAF_ANTAR"/>
</dbReference>
<evidence type="ECO:0000256" key="1">
    <source>
        <dbReference type="ARBA" id="ARBA00022679"/>
    </source>
</evidence>
<dbReference type="InterPro" id="IPR011006">
    <property type="entry name" value="CheY-like_superfamily"/>
</dbReference>
<keyword evidence="7" id="KW-1185">Reference proteome</keyword>
<comment type="caution">
    <text evidence="6">The sequence shown here is derived from an EMBL/GenBank/DDBJ whole genome shotgun (WGS) entry which is preliminary data.</text>
</comment>
<dbReference type="AlphaFoldDB" id="A0A5A7S204"/>
<name>A0A5A7S204_9NOCA</name>
<reference evidence="6 7" key="1">
    <citation type="submission" date="2019-07" db="EMBL/GenBank/DDBJ databases">
        <title>Rhodococcus cavernicolus sp. nov., isolated from a cave.</title>
        <authorList>
            <person name="Lee S.D."/>
        </authorList>
    </citation>
    <scope>NUCLEOTIDE SEQUENCE [LARGE SCALE GENOMIC DNA]</scope>
    <source>
        <strain evidence="6 7">C1-24</strain>
    </source>
</reference>
<organism evidence="6 7">
    <name type="scientific">Antrihabitans cavernicola</name>
    <dbReference type="NCBI Taxonomy" id="2495913"/>
    <lineage>
        <taxon>Bacteria</taxon>
        <taxon>Bacillati</taxon>
        <taxon>Actinomycetota</taxon>
        <taxon>Actinomycetes</taxon>
        <taxon>Mycobacteriales</taxon>
        <taxon>Nocardiaceae</taxon>
        <taxon>Antrihabitans</taxon>
    </lineage>
</organism>
<evidence type="ECO:0000256" key="2">
    <source>
        <dbReference type="ARBA" id="ARBA00022777"/>
    </source>
</evidence>
<evidence type="ECO:0000313" key="6">
    <source>
        <dbReference type="EMBL" id="KAA0017695.1"/>
    </source>
</evidence>
<protein>
    <submittedName>
        <fullName evidence="6">GAF and ANTAR domain-containing protein</fullName>
    </submittedName>
</protein>
<dbReference type="PROSITE" id="PS50921">
    <property type="entry name" value="ANTAR"/>
    <property type="match status" value="1"/>
</dbReference>
<dbReference type="SUPFAM" id="SSF52172">
    <property type="entry name" value="CheY-like"/>
    <property type="match status" value="1"/>
</dbReference>
<dbReference type="InterPro" id="IPR005561">
    <property type="entry name" value="ANTAR"/>
</dbReference>
<dbReference type="Pfam" id="PF13185">
    <property type="entry name" value="GAF_2"/>
    <property type="match status" value="1"/>
</dbReference>
<keyword evidence="1" id="KW-0808">Transferase</keyword>
<keyword evidence="2" id="KW-0418">Kinase</keyword>
<evidence type="ECO:0000256" key="4">
    <source>
        <dbReference type="ARBA" id="ARBA00023163"/>
    </source>
</evidence>
<dbReference type="SUPFAM" id="SSF55781">
    <property type="entry name" value="GAF domain-like"/>
    <property type="match status" value="1"/>
</dbReference>
<dbReference type="EMBL" id="VLNY01000021">
    <property type="protein sequence ID" value="KAA0017695.1"/>
    <property type="molecule type" value="Genomic_DNA"/>
</dbReference>
<gene>
    <name evidence="6" type="ORF">FOY51_24750</name>
</gene>
<dbReference type="OrthoDB" id="4629915at2"/>
<dbReference type="Gene3D" id="1.10.10.10">
    <property type="entry name" value="Winged helix-like DNA-binding domain superfamily/Winged helix DNA-binding domain"/>
    <property type="match status" value="1"/>
</dbReference>
<dbReference type="GO" id="GO:0003723">
    <property type="term" value="F:RNA binding"/>
    <property type="evidence" value="ECO:0007669"/>
    <property type="project" value="InterPro"/>
</dbReference>
<evidence type="ECO:0000256" key="3">
    <source>
        <dbReference type="ARBA" id="ARBA00023015"/>
    </source>
</evidence>
<dbReference type="InterPro" id="IPR029016">
    <property type="entry name" value="GAF-like_dom_sf"/>
</dbReference>
<dbReference type="SMART" id="SM01012">
    <property type="entry name" value="ANTAR"/>
    <property type="match status" value="1"/>
</dbReference>
<dbReference type="PIRSF" id="PIRSF036625">
    <property type="entry name" value="GAF_ANTAR"/>
    <property type="match status" value="1"/>
</dbReference>
<feature type="domain" description="ANTAR" evidence="5">
    <location>
        <begin position="144"/>
        <end position="205"/>
    </location>
</feature>
<accession>A0A5A7S204</accession>
<keyword evidence="3" id="KW-0805">Transcription regulation</keyword>
<dbReference type="GO" id="GO:0016301">
    <property type="term" value="F:kinase activity"/>
    <property type="evidence" value="ECO:0007669"/>
    <property type="project" value="UniProtKB-KW"/>
</dbReference>